<dbReference type="InterPro" id="IPR011009">
    <property type="entry name" value="Kinase-like_dom_sf"/>
</dbReference>
<dbReference type="Gene3D" id="1.10.510.10">
    <property type="entry name" value="Transferase(Phosphotransferase) domain 1"/>
    <property type="match status" value="1"/>
</dbReference>
<evidence type="ECO:0000256" key="4">
    <source>
        <dbReference type="ARBA" id="ARBA00022840"/>
    </source>
</evidence>
<keyword evidence="2 5" id="KW-0547">Nucleotide-binding</keyword>
<dbReference type="CDD" id="cd14014">
    <property type="entry name" value="STKc_PknB_like"/>
    <property type="match status" value="1"/>
</dbReference>
<dbReference type="PANTHER" id="PTHR43289">
    <property type="entry name" value="MITOGEN-ACTIVATED PROTEIN KINASE KINASE KINASE 20-RELATED"/>
    <property type="match status" value="1"/>
</dbReference>
<dbReference type="PROSITE" id="PS50011">
    <property type="entry name" value="PROTEIN_KINASE_DOM"/>
    <property type="match status" value="1"/>
</dbReference>
<dbReference type="Pfam" id="PF07676">
    <property type="entry name" value="PD40"/>
    <property type="match status" value="2"/>
</dbReference>
<accession>A0A933SBL5</accession>
<dbReference type="PANTHER" id="PTHR43289:SF30">
    <property type="entry name" value="NON-SPECIFIC SERINE_THREONINE PROTEIN KINASE"/>
    <property type="match status" value="1"/>
</dbReference>
<dbReference type="GO" id="GO:0004674">
    <property type="term" value="F:protein serine/threonine kinase activity"/>
    <property type="evidence" value="ECO:0007669"/>
    <property type="project" value="TreeGrafter"/>
</dbReference>
<gene>
    <name evidence="7" type="ORF">HZA61_06490</name>
</gene>
<keyword evidence="4 5" id="KW-0067">ATP-binding</keyword>
<dbReference type="Gene3D" id="3.30.200.20">
    <property type="entry name" value="Phosphorylase Kinase, domain 1"/>
    <property type="match status" value="1"/>
</dbReference>
<dbReference type="SUPFAM" id="SSF56112">
    <property type="entry name" value="Protein kinase-like (PK-like)"/>
    <property type="match status" value="1"/>
</dbReference>
<dbReference type="Proteomes" id="UP000696931">
    <property type="component" value="Unassembled WGS sequence"/>
</dbReference>
<evidence type="ECO:0000313" key="7">
    <source>
        <dbReference type="EMBL" id="MBI5169117.1"/>
    </source>
</evidence>
<feature type="domain" description="Protein kinase" evidence="6">
    <location>
        <begin position="12"/>
        <end position="285"/>
    </location>
</feature>
<dbReference type="Gene3D" id="2.130.10.10">
    <property type="entry name" value="YVTN repeat-like/Quinoprotein amine dehydrogenase"/>
    <property type="match status" value="1"/>
</dbReference>
<dbReference type="InterPro" id="IPR011659">
    <property type="entry name" value="WD40"/>
</dbReference>
<evidence type="ECO:0000256" key="3">
    <source>
        <dbReference type="ARBA" id="ARBA00022777"/>
    </source>
</evidence>
<dbReference type="InterPro" id="IPR015943">
    <property type="entry name" value="WD40/YVTN_repeat-like_dom_sf"/>
</dbReference>
<keyword evidence="1" id="KW-0808">Transferase</keyword>
<comment type="caution">
    <text evidence="7">The sequence shown here is derived from an EMBL/GenBank/DDBJ whole genome shotgun (WGS) entry which is preliminary data.</text>
</comment>
<reference evidence="7" key="1">
    <citation type="submission" date="2020-07" db="EMBL/GenBank/DDBJ databases">
        <title>Huge and variable diversity of episymbiotic CPR bacteria and DPANN archaea in groundwater ecosystems.</title>
        <authorList>
            <person name="He C.Y."/>
            <person name="Keren R."/>
            <person name="Whittaker M."/>
            <person name="Farag I.F."/>
            <person name="Doudna J."/>
            <person name="Cate J.H.D."/>
            <person name="Banfield J.F."/>
        </authorList>
    </citation>
    <scope>NUCLEOTIDE SEQUENCE</scope>
    <source>
        <strain evidence="7">NC_groundwater_1813_Pr3_B-0.1um_71_17</strain>
    </source>
</reference>
<organism evidence="7 8">
    <name type="scientific">Eiseniibacteriota bacterium</name>
    <dbReference type="NCBI Taxonomy" id="2212470"/>
    <lineage>
        <taxon>Bacteria</taxon>
        <taxon>Candidatus Eiseniibacteriota</taxon>
    </lineage>
</organism>
<dbReference type="InterPro" id="IPR008271">
    <property type="entry name" value="Ser/Thr_kinase_AS"/>
</dbReference>
<dbReference type="SUPFAM" id="SSF69304">
    <property type="entry name" value="Tricorn protease N-terminal domain"/>
    <property type="match status" value="1"/>
</dbReference>
<dbReference type="PROSITE" id="PS00108">
    <property type="entry name" value="PROTEIN_KINASE_ST"/>
    <property type="match status" value="1"/>
</dbReference>
<dbReference type="InterPro" id="IPR000719">
    <property type="entry name" value="Prot_kinase_dom"/>
</dbReference>
<dbReference type="AlphaFoldDB" id="A0A933SBL5"/>
<keyword evidence="3 7" id="KW-0418">Kinase</keyword>
<protein>
    <submittedName>
        <fullName evidence="7">Protein kinase</fullName>
    </submittedName>
</protein>
<sequence>MALAAGDRLGLYEIVAPLGAGGMGEVYRARDTRLDRVVAIKVLPEAFAEDPERLARFEREARLLASLNHPNIAALHGLESEGGRRYIAMEFVDGLSLAQRLASGALPIEDALDVARQVATALEAAHEGGIVHRDLKPGNVMLRPDGTVKVLDFGLAKGAAGSASDSSLSMSPTRTNAMTGDGMILGTAAYMSPEQARGKPVDRRADIWSFGCVLFECLTGRQAFEGETVSDLIASILKGTIEWDALPAATPPRVRTLLERCLERDARQRLRDIGEARLVLEQPGSAEAPAAAPAVPARAPLPIAALVGGALLLAAIASFAAWTLKPAPRVATTWAELMPPAGGRWEWTVGGDGAVSPDGRWFISSATDSLKVRRLVLRDIETGGVRPLGGTEEGSYPFWSPDGKSIGFFMPGRLQRLELDGGSITTIAPAPDGRGGAWNTAGQIVFSPSARAGLRVVSASGGEVRTLVPDSLHCNYRFPHFLPDGRHFLVGRMEAGAPHSLLVMSLEGGAPRSLGLPASTFANAYFARGLLFYNHDYILRARPFDPARLEFTGEAMTVTTPVTGLINRGHSDFSVGGDGTIVFRSQLVRQNDQIVVRDREGRMLRTIPTRGELQDLNLSPDGSRLATALKLENASWPDVWLFDTRQTAESRLTFNQASDDAVFSPDGSRIAFQADSGVWTRATDGSGAPERVLTSLVDASPTQWVDANTLLLTSPTDKPGTRADVIISLDLPTAKTRGLIEGELFVRDAQVSPDGRWIAYVTASGSLAQVFVMDYPGLRSRWQVSQDGGTAPRWRRDGRELLFLDLDDQLLSAAVSASGASLTFGAPVVLFQHRMGGHVRNRIHSWAVDAGAQRFYMLEPSVPEEPRAALTLVRGWQPPRAGRK</sequence>
<proteinExistence type="predicted"/>
<dbReference type="EMBL" id="JACRIW010000042">
    <property type="protein sequence ID" value="MBI5169117.1"/>
    <property type="molecule type" value="Genomic_DNA"/>
</dbReference>
<dbReference type="SUPFAM" id="SSF82171">
    <property type="entry name" value="DPP6 N-terminal domain-like"/>
    <property type="match status" value="1"/>
</dbReference>
<evidence type="ECO:0000256" key="1">
    <source>
        <dbReference type="ARBA" id="ARBA00022679"/>
    </source>
</evidence>
<dbReference type="SMART" id="SM00220">
    <property type="entry name" value="S_TKc"/>
    <property type="match status" value="1"/>
</dbReference>
<evidence type="ECO:0000256" key="2">
    <source>
        <dbReference type="ARBA" id="ARBA00022741"/>
    </source>
</evidence>
<dbReference type="GO" id="GO:0005524">
    <property type="term" value="F:ATP binding"/>
    <property type="evidence" value="ECO:0007669"/>
    <property type="project" value="UniProtKB-UniRule"/>
</dbReference>
<name>A0A933SBL5_UNCEI</name>
<dbReference type="InterPro" id="IPR011042">
    <property type="entry name" value="6-blade_b-propeller_TolB-like"/>
</dbReference>
<dbReference type="PROSITE" id="PS00107">
    <property type="entry name" value="PROTEIN_KINASE_ATP"/>
    <property type="match status" value="1"/>
</dbReference>
<feature type="binding site" evidence="5">
    <location>
        <position position="41"/>
    </location>
    <ligand>
        <name>ATP</name>
        <dbReference type="ChEBI" id="CHEBI:30616"/>
    </ligand>
</feature>
<evidence type="ECO:0000259" key="6">
    <source>
        <dbReference type="PROSITE" id="PS50011"/>
    </source>
</evidence>
<dbReference type="InterPro" id="IPR017441">
    <property type="entry name" value="Protein_kinase_ATP_BS"/>
</dbReference>
<dbReference type="Gene3D" id="2.120.10.30">
    <property type="entry name" value="TolB, C-terminal domain"/>
    <property type="match status" value="2"/>
</dbReference>
<evidence type="ECO:0000256" key="5">
    <source>
        <dbReference type="PROSITE-ProRule" id="PRU10141"/>
    </source>
</evidence>
<evidence type="ECO:0000313" key="8">
    <source>
        <dbReference type="Proteomes" id="UP000696931"/>
    </source>
</evidence>
<dbReference type="Pfam" id="PF00069">
    <property type="entry name" value="Pkinase"/>
    <property type="match status" value="1"/>
</dbReference>